<comment type="caution">
    <text evidence="4">The sequence shown here is derived from an EMBL/GenBank/DDBJ whole genome shotgun (WGS) entry which is preliminary data.</text>
</comment>
<feature type="domain" description="Peptidase S1" evidence="3">
    <location>
        <begin position="1"/>
        <end position="125"/>
    </location>
</feature>
<dbReference type="InterPro" id="IPR001254">
    <property type="entry name" value="Trypsin_dom"/>
</dbReference>
<gene>
    <name evidence="4" type="ORF">RIMI_LOCUS10599030</name>
</gene>
<keyword evidence="5" id="KW-1185">Reference proteome</keyword>
<protein>
    <recommendedName>
        <fullName evidence="3">Peptidase S1 domain-containing protein</fullName>
    </recommendedName>
</protein>
<accession>A0ABN9LLB9</accession>
<dbReference type="Proteomes" id="UP001176940">
    <property type="component" value="Unassembled WGS sequence"/>
</dbReference>
<reference evidence="4" key="1">
    <citation type="submission" date="2023-07" db="EMBL/GenBank/DDBJ databases">
        <authorList>
            <person name="Stuckert A."/>
        </authorList>
    </citation>
    <scope>NUCLEOTIDE SEQUENCE</scope>
</reference>
<evidence type="ECO:0000313" key="5">
    <source>
        <dbReference type="Proteomes" id="UP001176940"/>
    </source>
</evidence>
<name>A0ABN9LLB9_9NEOB</name>
<evidence type="ECO:0000259" key="3">
    <source>
        <dbReference type="PROSITE" id="PS50240"/>
    </source>
</evidence>
<sequence>MTESGATVESDLLPATSFSMTGLAVGQSPSLSSWSVLSGIVSHSPVRQYASSSAVEKIIYHQKYDDRSHDYDIALMKLEKPLNYSDSVRPVCLPQYEQDIPAGSECWVSGWGHTHPDNIYLAKSR</sequence>
<dbReference type="Gene3D" id="2.40.10.10">
    <property type="entry name" value="Trypsin-like serine proteases"/>
    <property type="match status" value="1"/>
</dbReference>
<dbReference type="InterPro" id="IPR043504">
    <property type="entry name" value="Peptidase_S1_PA_chymotrypsin"/>
</dbReference>
<dbReference type="SUPFAM" id="SSF50494">
    <property type="entry name" value="Trypsin-like serine proteases"/>
    <property type="match status" value="1"/>
</dbReference>
<proteinExistence type="predicted"/>
<dbReference type="PANTHER" id="PTHR24252">
    <property type="entry name" value="ACROSIN-RELATED"/>
    <property type="match status" value="1"/>
</dbReference>
<dbReference type="EMBL" id="CAUEEQ010023073">
    <property type="protein sequence ID" value="CAJ0944830.1"/>
    <property type="molecule type" value="Genomic_DNA"/>
</dbReference>
<evidence type="ECO:0000256" key="2">
    <source>
        <dbReference type="ARBA" id="ARBA00023180"/>
    </source>
</evidence>
<dbReference type="Pfam" id="PF00089">
    <property type="entry name" value="Trypsin"/>
    <property type="match status" value="1"/>
</dbReference>
<evidence type="ECO:0000256" key="1">
    <source>
        <dbReference type="ARBA" id="ARBA00023157"/>
    </source>
</evidence>
<dbReference type="InterPro" id="IPR009003">
    <property type="entry name" value="Peptidase_S1_PA"/>
</dbReference>
<keyword evidence="1" id="KW-1015">Disulfide bond</keyword>
<organism evidence="4 5">
    <name type="scientific">Ranitomeya imitator</name>
    <name type="common">mimic poison frog</name>
    <dbReference type="NCBI Taxonomy" id="111125"/>
    <lineage>
        <taxon>Eukaryota</taxon>
        <taxon>Metazoa</taxon>
        <taxon>Chordata</taxon>
        <taxon>Craniata</taxon>
        <taxon>Vertebrata</taxon>
        <taxon>Euteleostomi</taxon>
        <taxon>Amphibia</taxon>
        <taxon>Batrachia</taxon>
        <taxon>Anura</taxon>
        <taxon>Neobatrachia</taxon>
        <taxon>Hyloidea</taxon>
        <taxon>Dendrobatidae</taxon>
        <taxon>Dendrobatinae</taxon>
        <taxon>Ranitomeya</taxon>
    </lineage>
</organism>
<evidence type="ECO:0000313" key="4">
    <source>
        <dbReference type="EMBL" id="CAJ0944830.1"/>
    </source>
</evidence>
<keyword evidence="2" id="KW-0325">Glycoprotein</keyword>
<dbReference type="PANTHER" id="PTHR24252:SF27">
    <property type="entry name" value="TRANSMEMBRANE PROTEASE SERINE 3-LIKE"/>
    <property type="match status" value="1"/>
</dbReference>
<dbReference type="PROSITE" id="PS50240">
    <property type="entry name" value="TRYPSIN_DOM"/>
    <property type="match status" value="1"/>
</dbReference>